<dbReference type="EMBL" id="LR899013">
    <property type="protein sequence ID" value="CAD7091086.1"/>
    <property type="molecule type" value="Genomic_DNA"/>
</dbReference>
<dbReference type="InterPro" id="IPR012496">
    <property type="entry name" value="TMC_dom"/>
</dbReference>
<comment type="similarity">
    <text evidence="2">Belongs to the TMC family.</text>
</comment>
<feature type="transmembrane region" description="Helical" evidence="6">
    <location>
        <begin position="605"/>
        <end position="625"/>
    </location>
</feature>
<evidence type="ECO:0000256" key="3">
    <source>
        <dbReference type="ARBA" id="ARBA00022692"/>
    </source>
</evidence>
<sequence>MSHQGHVNAVFNADLDRIEVAHSSTSDLHSTGSQSFLTDSHTNFRFTRAESPDGSRVGTPSNMVRRWSQNLSKFGKGKKSIREKTIYRLPSRKIFQVDGQLLAQSDLEVDDLANEIEQHEYLMQDSVTGEQLRMDTIRALPHSLATKRQIKERLSVSITQHAQQETSTVFKRTKNKTMKAVVHFWNNATSFIGGLELWYGSMKQIEGHFGSGVGTYFVFLRWLFLLNLYLLLFTFAFITLPQITYNAIEKEESTLGNTSSDRVWDVLTGEGFMKHSILFYGAYANETFKITPPKYYSLPHAYFMTMLCLYISTFVIISSSMARSYRRSFIETSGGIRHMYTHKIFCAWDFGISNSKAAQLKHLSIANELREILQMINNTEIKLTKLQRFWIACTRTTAHLLVFGMIIGLGVGMWMLLQELANEGDTSTWTTLYLPLSVNITMIILQNVFSWIAHMEDYNTPQRTLHVTLFRNFLLEAVIVGVLVYFWLQKAHSECWETSIGQEIYRLILMDFIISILGTSAVQACQGLLNLKYPEFIQVPEFDISRKSLGLVYNQTLLWVGLLFAPMIALVVTIKMILTFYIKKLTLIYFCKTPKHVWRSAQTQTLYLVFSFLSLLGVIVAHGYIMTQVPVSKTCGPFRNKHYMFQIFIEGVLALRANHWVWRLIMLLARPAVMGGILLTMSVLVYYLRSKSKARIGMVKLLKEMLYMEAKDKEFLLSCITRITQDKEWLFEDEQVKDERRGRHNYAESSSTWKYERPLRNGATIRSRRI</sequence>
<dbReference type="PANTHER" id="PTHR23302:SF43">
    <property type="entry name" value="TMC DOMAIN-CONTAINING PROTEIN"/>
    <property type="match status" value="1"/>
</dbReference>
<evidence type="ECO:0000256" key="4">
    <source>
        <dbReference type="ARBA" id="ARBA00022989"/>
    </source>
</evidence>
<accession>A0A7R8Z018</accession>
<dbReference type="Pfam" id="PF07810">
    <property type="entry name" value="TMC"/>
    <property type="match status" value="1"/>
</dbReference>
<keyword evidence="5 6" id="KW-0472">Membrane</keyword>
<feature type="transmembrane region" description="Helical" evidence="6">
    <location>
        <begin position="660"/>
        <end position="688"/>
    </location>
</feature>
<feature type="transmembrane region" description="Helical" evidence="6">
    <location>
        <begin position="219"/>
        <end position="240"/>
    </location>
</feature>
<dbReference type="PANTHER" id="PTHR23302">
    <property type="entry name" value="TRANSMEMBRANE CHANNEL-RELATED"/>
    <property type="match status" value="1"/>
</dbReference>
<feature type="transmembrane region" description="Helical" evidence="6">
    <location>
        <begin position="398"/>
        <end position="417"/>
    </location>
</feature>
<dbReference type="GO" id="GO:0005886">
    <property type="term" value="C:plasma membrane"/>
    <property type="evidence" value="ECO:0007669"/>
    <property type="project" value="InterPro"/>
</dbReference>
<gene>
    <name evidence="8" type="ORF">HERILL_LOCUS13529</name>
</gene>
<feature type="transmembrane region" description="Helical" evidence="6">
    <location>
        <begin position="557"/>
        <end position="582"/>
    </location>
</feature>
<keyword evidence="3 6" id="KW-0812">Transmembrane</keyword>
<protein>
    <recommendedName>
        <fullName evidence="7">TMC domain-containing protein</fullName>
    </recommendedName>
</protein>
<dbReference type="InParanoid" id="A0A7R8Z018"/>
<organism evidence="8 9">
    <name type="scientific">Hermetia illucens</name>
    <name type="common">Black soldier fly</name>
    <dbReference type="NCBI Taxonomy" id="343691"/>
    <lineage>
        <taxon>Eukaryota</taxon>
        <taxon>Metazoa</taxon>
        <taxon>Ecdysozoa</taxon>
        <taxon>Arthropoda</taxon>
        <taxon>Hexapoda</taxon>
        <taxon>Insecta</taxon>
        <taxon>Pterygota</taxon>
        <taxon>Neoptera</taxon>
        <taxon>Endopterygota</taxon>
        <taxon>Diptera</taxon>
        <taxon>Brachycera</taxon>
        <taxon>Stratiomyomorpha</taxon>
        <taxon>Stratiomyidae</taxon>
        <taxon>Hermetiinae</taxon>
        <taxon>Hermetia</taxon>
    </lineage>
</organism>
<evidence type="ECO:0000313" key="9">
    <source>
        <dbReference type="Proteomes" id="UP000594454"/>
    </source>
</evidence>
<feature type="domain" description="TMC" evidence="7">
    <location>
        <begin position="495"/>
        <end position="601"/>
    </location>
</feature>
<dbReference type="AlphaFoldDB" id="A0A7R8Z018"/>
<name>A0A7R8Z018_HERIL</name>
<evidence type="ECO:0000256" key="5">
    <source>
        <dbReference type="ARBA" id="ARBA00023136"/>
    </source>
</evidence>
<evidence type="ECO:0000313" key="8">
    <source>
        <dbReference type="EMBL" id="CAD7091086.1"/>
    </source>
</evidence>
<evidence type="ECO:0000256" key="1">
    <source>
        <dbReference type="ARBA" id="ARBA00004141"/>
    </source>
</evidence>
<dbReference type="GO" id="GO:0008381">
    <property type="term" value="F:mechanosensitive monoatomic ion channel activity"/>
    <property type="evidence" value="ECO:0007669"/>
    <property type="project" value="TreeGrafter"/>
</dbReference>
<dbReference type="OMA" id="SLPHAYF"/>
<evidence type="ECO:0000256" key="6">
    <source>
        <dbReference type="SAM" id="Phobius"/>
    </source>
</evidence>
<keyword evidence="4 6" id="KW-1133">Transmembrane helix</keyword>
<keyword evidence="9" id="KW-1185">Reference proteome</keyword>
<comment type="subcellular location">
    <subcellularLocation>
        <location evidence="1">Membrane</location>
        <topology evidence="1">Multi-pass membrane protein</topology>
    </subcellularLocation>
</comment>
<feature type="transmembrane region" description="Helical" evidence="6">
    <location>
        <begin position="429"/>
        <end position="449"/>
    </location>
</feature>
<reference evidence="8 9" key="1">
    <citation type="submission" date="2020-11" db="EMBL/GenBank/DDBJ databases">
        <authorList>
            <person name="Wallbank WR R."/>
            <person name="Pardo Diaz C."/>
            <person name="Kozak K."/>
            <person name="Martin S."/>
            <person name="Jiggins C."/>
            <person name="Moest M."/>
            <person name="Warren A I."/>
            <person name="Generalovic N T."/>
            <person name="Byers J.R.P. K."/>
            <person name="Montejo-Kovacevich G."/>
            <person name="Yen C E."/>
        </authorList>
    </citation>
    <scope>NUCLEOTIDE SEQUENCE [LARGE SCALE GENOMIC DNA]</scope>
</reference>
<feature type="transmembrane region" description="Helical" evidence="6">
    <location>
        <begin position="301"/>
        <end position="322"/>
    </location>
</feature>
<dbReference type="Proteomes" id="UP000594454">
    <property type="component" value="Chromosome 5"/>
</dbReference>
<dbReference type="InterPro" id="IPR038900">
    <property type="entry name" value="TMC"/>
</dbReference>
<feature type="transmembrane region" description="Helical" evidence="6">
    <location>
        <begin position="469"/>
        <end position="488"/>
    </location>
</feature>
<evidence type="ECO:0000256" key="2">
    <source>
        <dbReference type="ARBA" id="ARBA00006510"/>
    </source>
</evidence>
<dbReference type="OrthoDB" id="1936208at2759"/>
<evidence type="ECO:0000259" key="7">
    <source>
        <dbReference type="Pfam" id="PF07810"/>
    </source>
</evidence>
<proteinExistence type="inferred from homology"/>